<feature type="region of interest" description="Disordered" evidence="12">
    <location>
        <begin position="1"/>
        <end position="28"/>
    </location>
</feature>
<comment type="subcellular location">
    <subcellularLocation>
        <location evidence="2">Endomembrane system</location>
    </subcellularLocation>
</comment>
<evidence type="ECO:0000256" key="2">
    <source>
        <dbReference type="ARBA" id="ARBA00004308"/>
    </source>
</evidence>
<keyword evidence="13" id="KW-1133">Transmembrane helix</keyword>
<dbReference type="OrthoDB" id="302966at2759"/>
<evidence type="ECO:0000256" key="12">
    <source>
        <dbReference type="SAM" id="MobiDB-lite"/>
    </source>
</evidence>
<keyword evidence="9" id="KW-0862">Zinc</keyword>
<evidence type="ECO:0000256" key="7">
    <source>
        <dbReference type="ARBA" id="ARBA00022771"/>
    </source>
</evidence>
<dbReference type="InterPro" id="IPR001841">
    <property type="entry name" value="Znf_RING"/>
</dbReference>
<dbReference type="FunFam" id="3.30.40.10:FF:000062">
    <property type="entry name" value="E3 ubiquitin-protein ligase RNF185"/>
    <property type="match status" value="1"/>
</dbReference>
<dbReference type="EMBL" id="CAJNOQ010000837">
    <property type="protein sequence ID" value="CAF0843658.1"/>
    <property type="molecule type" value="Genomic_DNA"/>
</dbReference>
<dbReference type="EMBL" id="CAJOBC010000836">
    <property type="protein sequence ID" value="CAF3631041.1"/>
    <property type="molecule type" value="Genomic_DNA"/>
</dbReference>
<keyword evidence="10 13" id="KW-0472">Membrane</keyword>
<dbReference type="GO" id="GO:0005783">
    <property type="term" value="C:endoplasmic reticulum"/>
    <property type="evidence" value="ECO:0007669"/>
    <property type="project" value="InterPro"/>
</dbReference>
<evidence type="ECO:0000256" key="11">
    <source>
        <dbReference type="PROSITE-ProRule" id="PRU00175"/>
    </source>
</evidence>
<reference evidence="15" key="1">
    <citation type="submission" date="2021-02" db="EMBL/GenBank/DDBJ databases">
        <authorList>
            <person name="Nowell W R."/>
        </authorList>
    </citation>
    <scope>NUCLEOTIDE SEQUENCE</scope>
</reference>
<evidence type="ECO:0000256" key="1">
    <source>
        <dbReference type="ARBA" id="ARBA00000900"/>
    </source>
</evidence>
<dbReference type="Pfam" id="PF00097">
    <property type="entry name" value="zf-C3HC4"/>
    <property type="match status" value="1"/>
</dbReference>
<evidence type="ECO:0000313" key="19">
    <source>
        <dbReference type="Proteomes" id="UP000663829"/>
    </source>
</evidence>
<comment type="caution">
    <text evidence="15">The sequence shown here is derived from an EMBL/GenBank/DDBJ whole genome shotgun (WGS) entry which is preliminary data.</text>
</comment>
<evidence type="ECO:0000313" key="18">
    <source>
        <dbReference type="EMBL" id="CAF3698170.1"/>
    </source>
</evidence>
<dbReference type="PROSITE" id="PS50089">
    <property type="entry name" value="ZF_RING_2"/>
    <property type="match status" value="1"/>
</dbReference>
<evidence type="ECO:0000313" key="17">
    <source>
        <dbReference type="EMBL" id="CAF3631041.1"/>
    </source>
</evidence>
<accession>A0A813VQN8</accession>
<dbReference type="EMBL" id="CAJOBA010003951">
    <property type="protein sequence ID" value="CAF3698170.1"/>
    <property type="molecule type" value="Genomic_DNA"/>
</dbReference>
<dbReference type="Gene3D" id="3.30.40.10">
    <property type="entry name" value="Zinc/RING finger domain, C3HC4 (zinc finger)"/>
    <property type="match status" value="1"/>
</dbReference>
<name>A0A813VQN8_9BILA</name>
<evidence type="ECO:0000313" key="16">
    <source>
        <dbReference type="EMBL" id="CAF0920771.1"/>
    </source>
</evidence>
<evidence type="ECO:0000256" key="13">
    <source>
        <dbReference type="SAM" id="Phobius"/>
    </source>
</evidence>
<dbReference type="Proteomes" id="UP000663829">
    <property type="component" value="Unassembled WGS sequence"/>
</dbReference>
<keyword evidence="5" id="KW-0808">Transferase</keyword>
<evidence type="ECO:0000313" key="15">
    <source>
        <dbReference type="EMBL" id="CAF0843658.1"/>
    </source>
</evidence>
<keyword evidence="13" id="KW-0812">Transmembrane</keyword>
<dbReference type="PROSITE" id="PS00518">
    <property type="entry name" value="ZF_RING_1"/>
    <property type="match status" value="1"/>
</dbReference>
<dbReference type="Proteomes" id="UP000681722">
    <property type="component" value="Unassembled WGS sequence"/>
</dbReference>
<keyword evidence="19" id="KW-1185">Reference proteome</keyword>
<dbReference type="SMART" id="SM00184">
    <property type="entry name" value="RING"/>
    <property type="match status" value="1"/>
</dbReference>
<protein>
    <recommendedName>
        <fullName evidence="4">RING-type E3 ubiquitin transferase</fullName>
        <ecNumber evidence="4">2.3.2.27</ecNumber>
    </recommendedName>
</protein>
<feature type="region of interest" description="Disordered" evidence="12">
    <location>
        <begin position="90"/>
        <end position="116"/>
    </location>
</feature>
<dbReference type="InterPro" id="IPR018957">
    <property type="entry name" value="Znf_C3HC4_RING-type"/>
</dbReference>
<organism evidence="15 19">
    <name type="scientific">Didymodactylos carnosus</name>
    <dbReference type="NCBI Taxonomy" id="1234261"/>
    <lineage>
        <taxon>Eukaryota</taxon>
        <taxon>Metazoa</taxon>
        <taxon>Spiralia</taxon>
        <taxon>Gnathifera</taxon>
        <taxon>Rotifera</taxon>
        <taxon>Eurotatoria</taxon>
        <taxon>Bdelloidea</taxon>
        <taxon>Philodinida</taxon>
        <taxon>Philodinidae</taxon>
        <taxon>Didymodactylos</taxon>
    </lineage>
</organism>
<keyword evidence="6" id="KW-0479">Metal-binding</keyword>
<dbReference type="EC" id="2.3.2.27" evidence="4"/>
<dbReference type="InterPro" id="IPR013083">
    <property type="entry name" value="Znf_RING/FYVE/PHD"/>
</dbReference>
<evidence type="ECO:0000256" key="4">
    <source>
        <dbReference type="ARBA" id="ARBA00012483"/>
    </source>
</evidence>
<evidence type="ECO:0000259" key="14">
    <source>
        <dbReference type="PROSITE" id="PS50089"/>
    </source>
</evidence>
<evidence type="ECO:0000256" key="5">
    <source>
        <dbReference type="ARBA" id="ARBA00022679"/>
    </source>
</evidence>
<feature type="domain" description="RING-type" evidence="14">
    <location>
        <begin position="37"/>
        <end position="78"/>
    </location>
</feature>
<sequence>MDTSTDASSSFASNINNANDNSSSSNNSANKDTGFECNICLETAHDAVVSMCGHLFCWPCLHQWIETRANNPTCPVCKAVISKDKVVPLYGRNAPQKDPRENVPPRPAGQRQEARRNRSFGLGDGVNFQMSFGVGAFPFGLFTTFNLNNSDVRSQTPPSGTPDRAHHEFLSRVILFMALILLIFILFF</sequence>
<dbReference type="SUPFAM" id="SSF57850">
    <property type="entry name" value="RING/U-box"/>
    <property type="match status" value="1"/>
</dbReference>
<dbReference type="GO" id="GO:0061630">
    <property type="term" value="F:ubiquitin protein ligase activity"/>
    <property type="evidence" value="ECO:0007669"/>
    <property type="project" value="UniProtKB-EC"/>
</dbReference>
<gene>
    <name evidence="15" type="ORF">GPM918_LOCUS5697</name>
    <name evidence="16" type="ORF">OVA965_LOCUS10607</name>
    <name evidence="17" type="ORF">SRO942_LOCUS5695</name>
    <name evidence="18" type="ORF">TMI583_LOCUS10601</name>
</gene>
<evidence type="ECO:0000256" key="3">
    <source>
        <dbReference type="ARBA" id="ARBA00004906"/>
    </source>
</evidence>
<dbReference type="Proteomes" id="UP000682733">
    <property type="component" value="Unassembled WGS sequence"/>
</dbReference>
<dbReference type="AlphaFoldDB" id="A0A813VQN8"/>
<dbReference type="EMBL" id="CAJNOK010003950">
    <property type="protein sequence ID" value="CAF0920771.1"/>
    <property type="molecule type" value="Genomic_DNA"/>
</dbReference>
<dbReference type="GO" id="GO:0006511">
    <property type="term" value="P:ubiquitin-dependent protein catabolic process"/>
    <property type="evidence" value="ECO:0007669"/>
    <property type="project" value="InterPro"/>
</dbReference>
<comment type="pathway">
    <text evidence="3">Protein modification; protein ubiquitination.</text>
</comment>
<keyword evidence="8" id="KW-0833">Ubl conjugation pathway</keyword>
<dbReference type="PANTHER" id="PTHR12313">
    <property type="entry name" value="E3 UBIQUITIN-PROTEIN LIGASE RNF5-RELATED"/>
    <property type="match status" value="1"/>
</dbReference>
<dbReference type="GO" id="GO:0016567">
    <property type="term" value="P:protein ubiquitination"/>
    <property type="evidence" value="ECO:0007669"/>
    <property type="project" value="UniProtKB-UniPathway"/>
</dbReference>
<evidence type="ECO:0000256" key="6">
    <source>
        <dbReference type="ARBA" id="ARBA00022723"/>
    </source>
</evidence>
<comment type="catalytic activity">
    <reaction evidence="1">
        <text>S-ubiquitinyl-[E2 ubiquitin-conjugating enzyme]-L-cysteine + [acceptor protein]-L-lysine = [E2 ubiquitin-conjugating enzyme]-L-cysteine + N(6)-ubiquitinyl-[acceptor protein]-L-lysine.</text>
        <dbReference type="EC" id="2.3.2.27"/>
    </reaction>
</comment>
<dbReference type="GO" id="GO:0008270">
    <property type="term" value="F:zinc ion binding"/>
    <property type="evidence" value="ECO:0007669"/>
    <property type="project" value="UniProtKB-KW"/>
</dbReference>
<dbReference type="InterPro" id="IPR045103">
    <property type="entry name" value="RNF5/RNF185-like"/>
</dbReference>
<feature type="transmembrane region" description="Helical" evidence="13">
    <location>
        <begin position="169"/>
        <end position="187"/>
    </location>
</feature>
<evidence type="ECO:0000256" key="9">
    <source>
        <dbReference type="ARBA" id="ARBA00022833"/>
    </source>
</evidence>
<keyword evidence="7 11" id="KW-0863">Zinc-finger</keyword>
<evidence type="ECO:0000256" key="10">
    <source>
        <dbReference type="ARBA" id="ARBA00023136"/>
    </source>
</evidence>
<dbReference type="UniPathway" id="UPA00143"/>
<dbReference type="Proteomes" id="UP000677228">
    <property type="component" value="Unassembled WGS sequence"/>
</dbReference>
<dbReference type="InterPro" id="IPR017907">
    <property type="entry name" value="Znf_RING_CS"/>
</dbReference>
<evidence type="ECO:0000256" key="8">
    <source>
        <dbReference type="ARBA" id="ARBA00022786"/>
    </source>
</evidence>
<proteinExistence type="predicted"/>